<reference evidence="7" key="1">
    <citation type="journal article" date="2021" name="Nat. Commun.">
        <title>Genomic analyses provide insights into spinach domestication and the genetic basis of agronomic traits.</title>
        <authorList>
            <person name="Cai X."/>
            <person name="Sun X."/>
            <person name="Xu C."/>
            <person name="Sun H."/>
            <person name="Wang X."/>
            <person name="Ge C."/>
            <person name="Zhang Z."/>
            <person name="Wang Q."/>
            <person name="Fei Z."/>
            <person name="Jiao C."/>
            <person name="Wang Q."/>
        </authorList>
    </citation>
    <scope>NUCLEOTIDE SEQUENCE [LARGE SCALE GENOMIC DNA]</scope>
    <source>
        <strain evidence="7">cv. Varoflay</strain>
    </source>
</reference>
<dbReference type="OrthoDB" id="10251744at2759"/>
<evidence type="ECO:0000256" key="4">
    <source>
        <dbReference type="ARBA" id="ARBA00023242"/>
    </source>
</evidence>
<organism evidence="7 8">
    <name type="scientific">Spinacia oleracea</name>
    <name type="common">Spinach</name>
    <dbReference type="NCBI Taxonomy" id="3562"/>
    <lineage>
        <taxon>Eukaryota</taxon>
        <taxon>Viridiplantae</taxon>
        <taxon>Streptophyta</taxon>
        <taxon>Embryophyta</taxon>
        <taxon>Tracheophyta</taxon>
        <taxon>Spermatophyta</taxon>
        <taxon>Magnoliopsida</taxon>
        <taxon>eudicotyledons</taxon>
        <taxon>Gunneridae</taxon>
        <taxon>Pentapetalae</taxon>
        <taxon>Caryophyllales</taxon>
        <taxon>Chenopodiaceae</taxon>
        <taxon>Chenopodioideae</taxon>
        <taxon>Anserineae</taxon>
        <taxon>Spinacia</taxon>
    </lineage>
</organism>
<evidence type="ECO:0000313" key="7">
    <source>
        <dbReference type="Proteomes" id="UP000813463"/>
    </source>
</evidence>
<evidence type="ECO:0000259" key="5">
    <source>
        <dbReference type="Pfam" id="PF05916"/>
    </source>
</evidence>
<evidence type="ECO:0000313" key="8">
    <source>
        <dbReference type="RefSeq" id="XP_021847295.1"/>
    </source>
</evidence>
<dbReference type="SUPFAM" id="SSF160059">
    <property type="entry name" value="PriA/YqbF domain"/>
    <property type="match status" value="1"/>
</dbReference>
<dbReference type="InterPro" id="IPR010492">
    <property type="entry name" value="GINS_Psf3"/>
</dbReference>
<comment type="subcellular location">
    <subcellularLocation>
        <location evidence="1">Nucleus</location>
    </subcellularLocation>
</comment>
<evidence type="ECO:0000256" key="2">
    <source>
        <dbReference type="ARBA" id="ARBA00006343"/>
    </source>
</evidence>
<dbReference type="PANTHER" id="PTHR22768:SF0">
    <property type="entry name" value="DNA REPLICATION COMPLEX GINS PROTEIN PSF3"/>
    <property type="match status" value="1"/>
</dbReference>
<dbReference type="InterPro" id="IPR036224">
    <property type="entry name" value="GINS_bundle-like_dom_sf"/>
</dbReference>
<dbReference type="AlphaFoldDB" id="A0A9R0IEQ3"/>
<dbReference type="GO" id="GO:1902975">
    <property type="term" value="P:mitotic DNA replication initiation"/>
    <property type="evidence" value="ECO:0007669"/>
    <property type="project" value="TreeGrafter"/>
</dbReference>
<evidence type="ECO:0000256" key="3">
    <source>
        <dbReference type="ARBA" id="ARBA00022705"/>
    </source>
</evidence>
<dbReference type="RefSeq" id="XP_021847295.1">
    <property type="nucleotide sequence ID" value="XM_021991603.1"/>
</dbReference>
<gene>
    <name evidence="8 9" type="primary">LOC110787023</name>
</gene>
<keyword evidence="7" id="KW-1185">Reference proteome</keyword>
<dbReference type="SUPFAM" id="SSF158573">
    <property type="entry name" value="GINS helical bundle-like"/>
    <property type="match status" value="1"/>
</dbReference>
<dbReference type="PANTHER" id="PTHR22768">
    <property type="entry name" value="DNA REPLICATION COMPLEX GINS PROTEIN PSF3"/>
    <property type="match status" value="1"/>
</dbReference>
<dbReference type="InterPro" id="IPR021151">
    <property type="entry name" value="GINS_A"/>
</dbReference>
<evidence type="ECO:0000256" key="1">
    <source>
        <dbReference type="ARBA" id="ARBA00004123"/>
    </source>
</evidence>
<dbReference type="Proteomes" id="UP000813463">
    <property type="component" value="Chromosome 6"/>
</dbReference>
<dbReference type="RefSeq" id="XP_021847296.1">
    <property type="nucleotide sequence ID" value="XM_021991604.1"/>
</dbReference>
<dbReference type="Pfam" id="PF05916">
    <property type="entry name" value="Sld5"/>
    <property type="match status" value="1"/>
</dbReference>
<dbReference type="Gene3D" id="1.20.58.2050">
    <property type="match status" value="1"/>
</dbReference>
<dbReference type="CDD" id="cd11713">
    <property type="entry name" value="GINS_A_psf3"/>
    <property type="match status" value="1"/>
</dbReference>
<protein>
    <submittedName>
        <fullName evidence="8 9">DNA replication complex GINS protein PSF3-like</fullName>
    </submittedName>
</protein>
<keyword evidence="4" id="KW-0539">Nucleus</keyword>
<proteinExistence type="inferred from homology"/>
<reference evidence="8 9" key="2">
    <citation type="submission" date="2025-04" db="UniProtKB">
        <authorList>
            <consortium name="RefSeq"/>
        </authorList>
    </citation>
    <scope>IDENTIFICATION</scope>
</reference>
<dbReference type="Pfam" id="PF22466">
    <property type="entry name" value="PSF3_N"/>
    <property type="match status" value="1"/>
</dbReference>
<evidence type="ECO:0000259" key="6">
    <source>
        <dbReference type="Pfam" id="PF22466"/>
    </source>
</evidence>
<feature type="domain" description="DNA replication complex GINS protein PSF3 N-terminal" evidence="6">
    <location>
        <begin position="5"/>
        <end position="56"/>
    </location>
</feature>
<dbReference type="KEGG" id="soe:110787023"/>
<comment type="similarity">
    <text evidence="2">Belongs to the GINS3/PSF3 family.</text>
</comment>
<name>A0A9R0IEQ3_SPIOL</name>
<accession>A0A9R0IEQ3</accession>
<sequence length="187" mass="21045">MASYYDIDDILAEEEFIPVVFQKAATGVGLLDPSSETNNIEQGAKVELPFWLAHELHTRQAVVMSIPSCFNQMTKKEIQADPGSVDLRNRCQYFYELGCKLAPMVSDRTIGSFLLYAFKNRYKEVLSKAHTSTFIASTKPLTLLTKEETHLCDAAQSSMAAFKKWRIGGSRFERPAVLGKKRKPSDE</sequence>
<feature type="domain" description="GINS subunit" evidence="5">
    <location>
        <begin position="73"/>
        <end position="165"/>
    </location>
</feature>
<keyword evidence="3" id="KW-0235">DNA replication</keyword>
<dbReference type="InterPro" id="IPR038437">
    <property type="entry name" value="GINS_Psf3_sf"/>
</dbReference>
<dbReference type="CDD" id="cd21693">
    <property type="entry name" value="GINS_B_Psf3"/>
    <property type="match status" value="1"/>
</dbReference>
<dbReference type="GO" id="GO:0000811">
    <property type="term" value="C:GINS complex"/>
    <property type="evidence" value="ECO:0000318"/>
    <property type="project" value="GO_Central"/>
</dbReference>
<dbReference type="InterPro" id="IPR055221">
    <property type="entry name" value="PSF3_N"/>
</dbReference>
<evidence type="ECO:0000313" key="9">
    <source>
        <dbReference type="RefSeq" id="XP_021847296.1"/>
    </source>
</evidence>
<dbReference type="GeneID" id="110787023"/>